<reference evidence="2 3" key="1">
    <citation type="journal article" date="2022" name="Nat. Ecol. Evol.">
        <title>A masculinizing supergene underlies an exaggerated male reproductive morph in a spider.</title>
        <authorList>
            <person name="Hendrickx F."/>
            <person name="De Corte Z."/>
            <person name="Sonet G."/>
            <person name="Van Belleghem S.M."/>
            <person name="Kostlbacher S."/>
            <person name="Vangestel C."/>
        </authorList>
    </citation>
    <scope>NUCLEOTIDE SEQUENCE [LARGE SCALE GENOMIC DNA]</scope>
    <source>
        <strain evidence="2">W744_W776</strain>
    </source>
</reference>
<dbReference type="GO" id="GO:0008028">
    <property type="term" value="F:monocarboxylic acid transmembrane transporter activity"/>
    <property type="evidence" value="ECO:0007669"/>
    <property type="project" value="TreeGrafter"/>
</dbReference>
<evidence type="ECO:0000313" key="2">
    <source>
        <dbReference type="EMBL" id="KAG8179496.1"/>
    </source>
</evidence>
<feature type="transmembrane region" description="Helical" evidence="1">
    <location>
        <begin position="354"/>
        <end position="374"/>
    </location>
</feature>
<feature type="transmembrane region" description="Helical" evidence="1">
    <location>
        <begin position="6"/>
        <end position="25"/>
    </location>
</feature>
<feature type="transmembrane region" description="Helical" evidence="1">
    <location>
        <begin position="264"/>
        <end position="283"/>
    </location>
</feature>
<evidence type="ECO:0000256" key="1">
    <source>
        <dbReference type="SAM" id="Phobius"/>
    </source>
</evidence>
<comment type="caution">
    <text evidence="2">The sequence shown here is derived from an EMBL/GenBank/DDBJ whole genome shotgun (WGS) entry which is preliminary data.</text>
</comment>
<evidence type="ECO:0008006" key="4">
    <source>
        <dbReference type="Google" id="ProtNLM"/>
    </source>
</evidence>
<gene>
    <name evidence="2" type="ORF">JTE90_027208</name>
</gene>
<dbReference type="EMBL" id="JAFNEN010000623">
    <property type="protein sequence ID" value="KAG8179496.1"/>
    <property type="molecule type" value="Genomic_DNA"/>
</dbReference>
<dbReference type="AlphaFoldDB" id="A0AAV6U6B8"/>
<feature type="transmembrane region" description="Helical" evidence="1">
    <location>
        <begin position="320"/>
        <end position="342"/>
    </location>
</feature>
<feature type="transmembrane region" description="Helical" evidence="1">
    <location>
        <begin position="386"/>
        <end position="405"/>
    </location>
</feature>
<dbReference type="Pfam" id="PF07690">
    <property type="entry name" value="MFS_1"/>
    <property type="match status" value="1"/>
</dbReference>
<dbReference type="PANTHER" id="PTHR11360">
    <property type="entry name" value="MONOCARBOXYLATE TRANSPORTER"/>
    <property type="match status" value="1"/>
</dbReference>
<name>A0AAV6U6B8_9ARAC</name>
<sequence>MYLLFFWAVFGVGHGLANLILPRVINIFSKKHASKACALALAGIQVAGIVLPFLVVELLNEYGLSGALLIISALMLNTFPGIILLRDPSVMSSKNHCRDSGNLKENCNETQLSLKASEMSKESLNLETKGRNNCLRYDKMQKSFEELSEVYCESEVAIHIVNSKCRNGKEEYVDENEVLIPSVIDSSNNKKVEVASEITKDSQPPYPNSHQQKTKQNYFTIFKMFWEPLFIYFSIIRCFCGLLFIIIPTILIDLSIDKGVPKHQTSYVLMSFSVSALIAIPLLGRITDGNYISRVKYVSVCYFIEGVSLFLFVWCSGFFAMTVSTILGGVAIATIMPNLYVLFCQHFEKEKLSFVIPSSDIFLLPFAFITRRLIGYFRDDIGSYDGLAYSLGAFCFLMSFCVLWIPNISRWTLRREENTVNVDE</sequence>
<dbReference type="InterPro" id="IPR050327">
    <property type="entry name" value="Proton-linked_MCT"/>
</dbReference>
<protein>
    <recommendedName>
        <fullName evidence="4">Monocarboxylate transporter 12</fullName>
    </recommendedName>
</protein>
<dbReference type="InterPro" id="IPR011701">
    <property type="entry name" value="MFS"/>
</dbReference>
<feature type="transmembrane region" description="Helical" evidence="1">
    <location>
        <begin position="37"/>
        <end position="56"/>
    </location>
</feature>
<evidence type="ECO:0000313" key="3">
    <source>
        <dbReference type="Proteomes" id="UP000827092"/>
    </source>
</evidence>
<proteinExistence type="predicted"/>
<dbReference type="Proteomes" id="UP000827092">
    <property type="component" value="Unassembled WGS sequence"/>
</dbReference>
<feature type="transmembrane region" description="Helical" evidence="1">
    <location>
        <begin position="62"/>
        <end position="85"/>
    </location>
</feature>
<feature type="transmembrane region" description="Helical" evidence="1">
    <location>
        <begin position="295"/>
        <end position="314"/>
    </location>
</feature>
<dbReference type="SUPFAM" id="SSF103473">
    <property type="entry name" value="MFS general substrate transporter"/>
    <property type="match status" value="1"/>
</dbReference>
<keyword evidence="1" id="KW-1133">Transmembrane helix</keyword>
<keyword evidence="1" id="KW-0812">Transmembrane</keyword>
<organism evidence="2 3">
    <name type="scientific">Oedothorax gibbosus</name>
    <dbReference type="NCBI Taxonomy" id="931172"/>
    <lineage>
        <taxon>Eukaryota</taxon>
        <taxon>Metazoa</taxon>
        <taxon>Ecdysozoa</taxon>
        <taxon>Arthropoda</taxon>
        <taxon>Chelicerata</taxon>
        <taxon>Arachnida</taxon>
        <taxon>Araneae</taxon>
        <taxon>Araneomorphae</taxon>
        <taxon>Entelegynae</taxon>
        <taxon>Araneoidea</taxon>
        <taxon>Linyphiidae</taxon>
        <taxon>Erigoninae</taxon>
        <taxon>Oedothorax</taxon>
    </lineage>
</organism>
<keyword evidence="3" id="KW-1185">Reference proteome</keyword>
<dbReference type="InterPro" id="IPR036259">
    <property type="entry name" value="MFS_trans_sf"/>
</dbReference>
<keyword evidence="1" id="KW-0472">Membrane</keyword>
<dbReference type="Gene3D" id="1.20.1250.20">
    <property type="entry name" value="MFS general substrate transporter like domains"/>
    <property type="match status" value="1"/>
</dbReference>
<dbReference type="PANTHER" id="PTHR11360:SF303">
    <property type="entry name" value="MAJOR FACILITATOR SUPERFAMILY (MFS) PROFILE DOMAIN-CONTAINING PROTEIN"/>
    <property type="match status" value="1"/>
</dbReference>
<feature type="transmembrane region" description="Helical" evidence="1">
    <location>
        <begin position="229"/>
        <end position="252"/>
    </location>
</feature>
<accession>A0AAV6U6B8</accession>